<accession>A0A2J1DI34</accession>
<comment type="subcellular location">
    <subcellularLocation>
        <location evidence="1">Membrane</location>
    </subcellularLocation>
</comment>
<dbReference type="PANTHER" id="PTHR30386:SF28">
    <property type="entry name" value="EXPORTED PROTEIN"/>
    <property type="match status" value="1"/>
</dbReference>
<keyword evidence="4" id="KW-0472">Membrane</keyword>
<dbReference type="RefSeq" id="WP_001150579.1">
    <property type="nucleotide sequence ID" value="NZ_AP021944.1"/>
</dbReference>
<dbReference type="PANTHER" id="PTHR30386">
    <property type="entry name" value="MEMBRANE FUSION SUBUNIT OF EMRAB-TOLC MULTIDRUG EFFLUX PUMP"/>
    <property type="match status" value="1"/>
</dbReference>
<comment type="caution">
    <text evidence="6">The sequence shown here is derived from an EMBL/GenBank/DDBJ whole genome shotgun (WGS) entry which is preliminary data.</text>
</comment>
<gene>
    <name evidence="7" type="ORF">CWS33_03230</name>
    <name evidence="6" type="ORF">GQM04_06405</name>
</gene>
<proteinExistence type="inferred from homology"/>
<dbReference type="Gene3D" id="2.40.30.170">
    <property type="match status" value="1"/>
</dbReference>
<reference evidence="7 8" key="1">
    <citation type="submission" date="2017-12" db="EMBL/GenBank/DDBJ databases">
        <title>Rapid rising of carbapenem-resistant Enterobacteriaceae(CRE) and emergence of colistin resistance genemcr-1 in CRE in the hospital of Henan, China.</title>
        <authorList>
            <person name="Sun Q."/>
            <person name="Zhang R."/>
            <person name="Li Y."/>
            <person name="Shen Y."/>
            <person name="Zhang Y."/>
            <person name="Yang J."/>
            <person name="Shu L."/>
            <person name="Zhou H."/>
            <person name="Wang Y."/>
            <person name="Wang B."/>
            <person name="Shen Z."/>
        </authorList>
    </citation>
    <scope>NUCLEOTIDE SEQUENCE [LARGE SCALE GENOMIC DNA]</scope>
    <source>
        <strain evidence="7 8">3512</strain>
    </source>
</reference>
<evidence type="ECO:0000313" key="9">
    <source>
        <dbReference type="Proteomes" id="UP000487258"/>
    </source>
</evidence>
<dbReference type="PRINTS" id="PR01490">
    <property type="entry name" value="RTXTOXIND"/>
</dbReference>
<protein>
    <submittedName>
        <fullName evidence="7">ABC transporter</fullName>
    </submittedName>
    <submittedName>
        <fullName evidence="6">HlyD family efflux transporter periplasmic adaptor subunit</fullName>
    </submittedName>
</protein>
<dbReference type="Proteomes" id="UP000233549">
    <property type="component" value="Unassembled WGS sequence"/>
</dbReference>
<keyword evidence="4" id="KW-0812">Transmembrane</keyword>
<feature type="coiled-coil region" evidence="3">
    <location>
        <begin position="122"/>
        <end position="149"/>
    </location>
</feature>
<dbReference type="AlphaFoldDB" id="A0A2J1DI34"/>
<dbReference type="EMBL" id="WTMY01000035">
    <property type="protein sequence ID" value="MWL45161.1"/>
    <property type="molecule type" value="Genomic_DNA"/>
</dbReference>
<evidence type="ECO:0000259" key="5">
    <source>
        <dbReference type="Pfam" id="PF25917"/>
    </source>
</evidence>
<reference evidence="6 9" key="2">
    <citation type="submission" date="2019-12" db="EMBL/GenBank/DDBJ databases">
        <title>Enteriobacteria Tanzani isolates_10432.</title>
        <authorList>
            <person name="Subbiah M."/>
            <person name="Call D."/>
        </authorList>
    </citation>
    <scope>NUCLEOTIDE SEQUENCE [LARGE SCALE GENOMIC DNA]</scope>
    <source>
        <strain evidence="6 9">10432wF6</strain>
    </source>
</reference>
<dbReference type="InterPro" id="IPR058625">
    <property type="entry name" value="MdtA-like_BSH"/>
</dbReference>
<evidence type="ECO:0000256" key="3">
    <source>
        <dbReference type="SAM" id="Coils"/>
    </source>
</evidence>
<evidence type="ECO:0000313" key="8">
    <source>
        <dbReference type="Proteomes" id="UP000233549"/>
    </source>
</evidence>
<feature type="domain" description="Multidrug resistance protein MdtA-like barrel-sandwich hybrid" evidence="5">
    <location>
        <begin position="64"/>
        <end position="287"/>
    </location>
</feature>
<dbReference type="EMBL" id="PITP01000003">
    <property type="protein sequence ID" value="PKD91408.1"/>
    <property type="molecule type" value="Genomic_DNA"/>
</dbReference>
<comment type="similarity">
    <text evidence="2">Belongs to the membrane fusion protein (MFP) (TC 8.A.1) family.</text>
</comment>
<feature type="transmembrane region" description="Helical" evidence="4">
    <location>
        <begin position="26"/>
        <end position="45"/>
    </location>
</feature>
<keyword evidence="3" id="KW-0175">Coiled coil</keyword>
<sequence>MQDFIEKNHRSNFGDVIIATTFSQRAITVCSVIIFICIILFMSFAEYTQKRNVNGIVYPDKGIISIKSKQSGTLSALYIKSGDFINSGEKLLAIDASSSTHYFKNNEESYREMFSKLRSISSRETQENITDLEAKKKLTEEQVIQTKNSIAIMERQIRLLNAAIHSQQISFSKIQDAYKKRYVSDVEKNNAEMQLIDKKMQLQSLNNEISSKEGQIISLKKELEDTIDRLKNIQNENEKESIDSLIKMYGVASDSESILRAPSAGKIAEIVEKTGSFVNAGDTILTVIPQGSVNQIVAFISPEFIGEIKKGTRVALKYDSYPYQRFGFEHGIIIDISRVPLQPEDIYTNFGLKFENACYRIVIKITEKKKRINIIPGMSLKVDIPTRKTSIIKWIFPFFRDKDIDA</sequence>
<evidence type="ECO:0000256" key="2">
    <source>
        <dbReference type="ARBA" id="ARBA00009477"/>
    </source>
</evidence>
<evidence type="ECO:0000256" key="4">
    <source>
        <dbReference type="SAM" id="Phobius"/>
    </source>
</evidence>
<dbReference type="Pfam" id="PF25917">
    <property type="entry name" value="BSH_RND"/>
    <property type="match status" value="1"/>
</dbReference>
<organism evidence="6 9">
    <name type="scientific">Escherichia coli</name>
    <dbReference type="NCBI Taxonomy" id="562"/>
    <lineage>
        <taxon>Bacteria</taxon>
        <taxon>Pseudomonadati</taxon>
        <taxon>Pseudomonadota</taxon>
        <taxon>Gammaproteobacteria</taxon>
        <taxon>Enterobacterales</taxon>
        <taxon>Enterobacteriaceae</taxon>
        <taxon>Escherichia</taxon>
    </lineage>
</organism>
<keyword evidence="4" id="KW-1133">Transmembrane helix</keyword>
<evidence type="ECO:0000313" key="6">
    <source>
        <dbReference type="EMBL" id="MWL45161.1"/>
    </source>
</evidence>
<feature type="coiled-coil region" evidence="3">
    <location>
        <begin position="188"/>
        <end position="243"/>
    </location>
</feature>
<name>A0A2J1DI34_ECOLX</name>
<dbReference type="InterPro" id="IPR050739">
    <property type="entry name" value="MFP"/>
</dbReference>
<evidence type="ECO:0000313" key="7">
    <source>
        <dbReference type="EMBL" id="PKD91408.1"/>
    </source>
</evidence>
<dbReference type="Proteomes" id="UP000487258">
    <property type="component" value="Unassembled WGS sequence"/>
</dbReference>
<evidence type="ECO:0000256" key="1">
    <source>
        <dbReference type="ARBA" id="ARBA00004370"/>
    </source>
</evidence>